<evidence type="ECO:0000313" key="6">
    <source>
        <dbReference type="EMBL" id="MFB9149511.1"/>
    </source>
</evidence>
<dbReference type="InterPro" id="IPR025166">
    <property type="entry name" value="Integrase_DNA_bind_dom"/>
</dbReference>
<keyword evidence="3" id="KW-0238">DNA-binding</keyword>
<dbReference type="InterPro" id="IPR010998">
    <property type="entry name" value="Integrase_recombinase_N"/>
</dbReference>
<keyword evidence="4" id="KW-0233">DNA recombination</keyword>
<dbReference type="Proteomes" id="UP001589670">
    <property type="component" value="Unassembled WGS sequence"/>
</dbReference>
<dbReference type="PANTHER" id="PTHR30629">
    <property type="entry name" value="PROPHAGE INTEGRASE"/>
    <property type="match status" value="1"/>
</dbReference>
<organism evidence="6 7">
    <name type="scientific">Roseovarius ramblicola</name>
    <dbReference type="NCBI Taxonomy" id="2022336"/>
    <lineage>
        <taxon>Bacteria</taxon>
        <taxon>Pseudomonadati</taxon>
        <taxon>Pseudomonadota</taxon>
        <taxon>Alphaproteobacteria</taxon>
        <taxon>Rhodobacterales</taxon>
        <taxon>Roseobacteraceae</taxon>
        <taxon>Roseovarius</taxon>
    </lineage>
</organism>
<evidence type="ECO:0000256" key="1">
    <source>
        <dbReference type="ARBA" id="ARBA00008857"/>
    </source>
</evidence>
<dbReference type="Pfam" id="PF00589">
    <property type="entry name" value="Phage_integrase"/>
    <property type="match status" value="1"/>
</dbReference>
<comment type="similarity">
    <text evidence="1">Belongs to the 'phage' integrase family.</text>
</comment>
<dbReference type="Gene3D" id="3.30.160.390">
    <property type="entry name" value="Integrase, DNA-binding domain"/>
    <property type="match status" value="1"/>
</dbReference>
<dbReference type="InterPro" id="IPR050808">
    <property type="entry name" value="Phage_Integrase"/>
</dbReference>
<proteinExistence type="inferred from homology"/>
<accession>A0ABV5HYM4</accession>
<dbReference type="InterPro" id="IPR002104">
    <property type="entry name" value="Integrase_catalytic"/>
</dbReference>
<dbReference type="Gene3D" id="1.10.150.130">
    <property type="match status" value="1"/>
</dbReference>
<dbReference type="Pfam" id="PF13356">
    <property type="entry name" value="Arm-DNA-bind_3"/>
    <property type="match status" value="1"/>
</dbReference>
<comment type="caution">
    <text evidence="6">The sequence shown here is derived from an EMBL/GenBank/DDBJ whole genome shotgun (WGS) entry which is preliminary data.</text>
</comment>
<evidence type="ECO:0000256" key="2">
    <source>
        <dbReference type="ARBA" id="ARBA00022908"/>
    </source>
</evidence>
<name>A0ABV5HYM4_9RHOB</name>
<dbReference type="InterPro" id="IPR013762">
    <property type="entry name" value="Integrase-like_cat_sf"/>
</dbReference>
<feature type="domain" description="Tyr recombinase" evidence="5">
    <location>
        <begin position="202"/>
        <end position="376"/>
    </location>
</feature>
<gene>
    <name evidence="6" type="ORF">ACFFU4_07075</name>
</gene>
<dbReference type="Pfam" id="PF22022">
    <property type="entry name" value="Phage_int_M"/>
    <property type="match status" value="1"/>
</dbReference>
<sequence>MGQLSAVAIRKSGPGRLGDGRGLELHKGTGKTGKWVWRYSLGGRRRQMGLGTWPDVSLADARAQRDRWASVLAQGRDPITERQAAIEAARAEIERDDPTLETLAREVLEARSATLRNEGKAGRWLSPLERHVFPKIGRAPISTLRQHDIKAALERIWRTKHPTATKAIQRLRIVFRQGKLMGYECDEFTVDAAQHMLGAVIHTPEPIPATPWQDIPDLFERLEGRGTTAACLRFMMLTLVRASGCRGARFDEIENGIWTVPAARMKGQEGKVREFRVPLSDAALEIVEARKALGGDYLFAVANGNPVSDSGLSKLMRDMGEAGRPHGFRTSFRTWVQDTDAAPWDVSETILAHTIGGRVERSYARSDMLERRRPVMQAWADYVTGVESGANVVRLER</sequence>
<evidence type="ECO:0000313" key="7">
    <source>
        <dbReference type="Proteomes" id="UP001589670"/>
    </source>
</evidence>
<dbReference type="InterPro" id="IPR038488">
    <property type="entry name" value="Integrase_DNA-bd_sf"/>
</dbReference>
<dbReference type="PROSITE" id="PS51898">
    <property type="entry name" value="TYR_RECOMBINASE"/>
    <property type="match status" value="1"/>
</dbReference>
<evidence type="ECO:0000256" key="4">
    <source>
        <dbReference type="ARBA" id="ARBA00023172"/>
    </source>
</evidence>
<dbReference type="EMBL" id="JBHMEC010000011">
    <property type="protein sequence ID" value="MFB9149511.1"/>
    <property type="molecule type" value="Genomic_DNA"/>
</dbReference>
<dbReference type="SUPFAM" id="SSF56349">
    <property type="entry name" value="DNA breaking-rejoining enzymes"/>
    <property type="match status" value="1"/>
</dbReference>
<dbReference type="PANTHER" id="PTHR30629:SF2">
    <property type="entry name" value="PROPHAGE INTEGRASE INTS-RELATED"/>
    <property type="match status" value="1"/>
</dbReference>
<reference evidence="6 7" key="1">
    <citation type="submission" date="2024-09" db="EMBL/GenBank/DDBJ databases">
        <authorList>
            <person name="Sun Q."/>
            <person name="Mori K."/>
        </authorList>
    </citation>
    <scope>NUCLEOTIDE SEQUENCE [LARGE SCALE GENOMIC DNA]</scope>
    <source>
        <strain evidence="6 7">CECT 9424</strain>
    </source>
</reference>
<dbReference type="InterPro" id="IPR053876">
    <property type="entry name" value="Phage_int_M"/>
</dbReference>
<protein>
    <submittedName>
        <fullName evidence="6">Tyrosine-type recombinase/integrase</fullName>
    </submittedName>
</protein>
<dbReference type="Gene3D" id="1.10.443.10">
    <property type="entry name" value="Intergrase catalytic core"/>
    <property type="match status" value="1"/>
</dbReference>
<dbReference type="CDD" id="cd00801">
    <property type="entry name" value="INT_P4_C"/>
    <property type="match status" value="1"/>
</dbReference>
<dbReference type="RefSeq" id="WP_377068498.1">
    <property type="nucleotide sequence ID" value="NZ_JBHMEC010000011.1"/>
</dbReference>
<evidence type="ECO:0000256" key="3">
    <source>
        <dbReference type="ARBA" id="ARBA00023125"/>
    </source>
</evidence>
<keyword evidence="7" id="KW-1185">Reference proteome</keyword>
<dbReference type="InterPro" id="IPR011010">
    <property type="entry name" value="DNA_brk_join_enz"/>
</dbReference>
<keyword evidence="2" id="KW-0229">DNA integration</keyword>
<evidence type="ECO:0000259" key="5">
    <source>
        <dbReference type="PROSITE" id="PS51898"/>
    </source>
</evidence>